<dbReference type="STRING" id="2010991.A0A3M2RNF2"/>
<dbReference type="AlphaFoldDB" id="A0A3M2RNF2"/>
<feature type="compositionally biased region" description="Polar residues" evidence="2">
    <location>
        <begin position="26"/>
        <end position="36"/>
    </location>
</feature>
<evidence type="ECO:0000256" key="1">
    <source>
        <dbReference type="SAM" id="Coils"/>
    </source>
</evidence>
<evidence type="ECO:0000256" key="2">
    <source>
        <dbReference type="SAM" id="MobiDB-lite"/>
    </source>
</evidence>
<organism evidence="3 4">
    <name type="scientific">Fusarium kuroshium</name>
    <dbReference type="NCBI Taxonomy" id="2010991"/>
    <lineage>
        <taxon>Eukaryota</taxon>
        <taxon>Fungi</taxon>
        <taxon>Dikarya</taxon>
        <taxon>Ascomycota</taxon>
        <taxon>Pezizomycotina</taxon>
        <taxon>Sordariomycetes</taxon>
        <taxon>Hypocreomycetidae</taxon>
        <taxon>Hypocreales</taxon>
        <taxon>Nectriaceae</taxon>
        <taxon>Fusarium</taxon>
        <taxon>Fusarium solani species complex</taxon>
    </lineage>
</organism>
<dbReference type="OrthoDB" id="5213630at2759"/>
<gene>
    <name evidence="3" type="ORF">CDV36_013592</name>
</gene>
<sequence length="477" mass="53502">MSQPNPFNTSRQVGPPPQEPDVVNVVSGTSNDNSTACAMAPPSHRSEVGQQTGNNGSSFGGHETREQDLISDQDLIDMWAEVNTSRAQGENTPITLDSSSVEDTEEEANSNEALQQNIAAGVNQGNQPFMQFLTDWAKKFSQHGLVVKVAQLEEALQSANKEKEQLGGEYKKLHLKYNTANARLREANTKLNKALSEMDEQRRLTEGGSLANPAKATDDVVRGKWKTLDYNIRALACSLAKIPPSLPLDEVAQTRLSWASGSFRRHLQDEDYREPLLHAYLWNMVNDMVFDAGGMVWGGPGIADFKNVRDHIINRIGQEDSQDHPPTCQQAAKWFAQGSNMLGHLWGNDRESVRSLANAETRRLRPFFPAHNESFDRTDKKVWDEIKAIIENAIELDQIFMGSKAIFQIHWKDESQNPLMRRRFNPETMQVICHEKELSSRSLVKIHVSPFLYKIGNADGQNYDCRMLLAKASVVCN</sequence>
<keyword evidence="4" id="KW-1185">Reference proteome</keyword>
<evidence type="ECO:0000313" key="4">
    <source>
        <dbReference type="Proteomes" id="UP000277212"/>
    </source>
</evidence>
<protein>
    <submittedName>
        <fullName evidence="3">Uncharacterized protein</fullName>
    </submittedName>
</protein>
<dbReference type="EMBL" id="NKUJ01000386">
    <property type="protein sequence ID" value="RMJ06807.1"/>
    <property type="molecule type" value="Genomic_DNA"/>
</dbReference>
<name>A0A3M2RNF2_9HYPO</name>
<accession>A0A3M2RNF2</accession>
<feature type="compositionally biased region" description="Polar residues" evidence="2">
    <location>
        <begin position="48"/>
        <end position="57"/>
    </location>
</feature>
<comment type="caution">
    <text evidence="3">The sequence shown here is derived from an EMBL/GenBank/DDBJ whole genome shotgun (WGS) entry which is preliminary data.</text>
</comment>
<feature type="region of interest" description="Disordered" evidence="2">
    <location>
        <begin position="1"/>
        <end position="63"/>
    </location>
</feature>
<proteinExistence type="predicted"/>
<reference evidence="3 4" key="1">
    <citation type="submission" date="2017-06" db="EMBL/GenBank/DDBJ databases">
        <title>Comparative genomic analysis of Ambrosia Fusariam Clade fungi.</title>
        <authorList>
            <person name="Stajich J.E."/>
            <person name="Carrillo J."/>
            <person name="Kijimoto T."/>
            <person name="Eskalen A."/>
            <person name="O'Donnell K."/>
            <person name="Kasson M."/>
        </authorList>
    </citation>
    <scope>NUCLEOTIDE SEQUENCE [LARGE SCALE GENOMIC DNA]</scope>
    <source>
        <strain evidence="3">UCR3666</strain>
    </source>
</reference>
<dbReference type="Proteomes" id="UP000277212">
    <property type="component" value="Unassembled WGS sequence"/>
</dbReference>
<feature type="coiled-coil region" evidence="1">
    <location>
        <begin position="149"/>
        <end position="204"/>
    </location>
</feature>
<keyword evidence="1" id="KW-0175">Coiled coil</keyword>
<evidence type="ECO:0000313" key="3">
    <source>
        <dbReference type="EMBL" id="RMJ06807.1"/>
    </source>
</evidence>
<feature type="compositionally biased region" description="Polar residues" evidence="2">
    <location>
        <begin position="1"/>
        <end position="12"/>
    </location>
</feature>